<evidence type="ECO:0000256" key="1">
    <source>
        <dbReference type="PIRSR" id="PIRSR000440-1"/>
    </source>
</evidence>
<dbReference type="InterPro" id="IPR001707">
    <property type="entry name" value="Cmp_AcTrfase"/>
</dbReference>
<evidence type="ECO:0000313" key="2">
    <source>
        <dbReference type="EMBL" id="PVZ63549.1"/>
    </source>
</evidence>
<dbReference type="Gene3D" id="3.30.559.10">
    <property type="entry name" value="Chloramphenicol acetyltransferase-like domain"/>
    <property type="match status" value="1"/>
</dbReference>
<dbReference type="GO" id="GO:0008811">
    <property type="term" value="F:chloramphenicol O-acetyltransferase activity"/>
    <property type="evidence" value="ECO:0007669"/>
    <property type="project" value="InterPro"/>
</dbReference>
<keyword evidence="2" id="KW-0808">Transferase</keyword>
<proteinExistence type="predicted"/>
<organism evidence="2 3">
    <name type="scientific">Pelagibaculum spongiae</name>
    <dbReference type="NCBI Taxonomy" id="2080658"/>
    <lineage>
        <taxon>Bacteria</taxon>
        <taxon>Pseudomonadati</taxon>
        <taxon>Pseudomonadota</taxon>
        <taxon>Gammaproteobacteria</taxon>
        <taxon>Oceanospirillales</taxon>
        <taxon>Pelagibaculum</taxon>
    </lineage>
</organism>
<dbReference type="Proteomes" id="UP000244906">
    <property type="component" value="Unassembled WGS sequence"/>
</dbReference>
<name>A0A2V1GWL9_9GAMM</name>
<dbReference type="PANTHER" id="PTHR38474">
    <property type="entry name" value="SLR0299 PROTEIN"/>
    <property type="match status" value="1"/>
</dbReference>
<dbReference type="Pfam" id="PF00302">
    <property type="entry name" value="CAT"/>
    <property type="match status" value="1"/>
</dbReference>
<dbReference type="AlphaFoldDB" id="A0A2V1GWL9"/>
<feature type="active site" description="Proton acceptor" evidence="1">
    <location>
        <position position="190"/>
    </location>
</feature>
<dbReference type="SMART" id="SM01059">
    <property type="entry name" value="CAT"/>
    <property type="match status" value="1"/>
</dbReference>
<gene>
    <name evidence="2" type="ORF">DC094_20930</name>
</gene>
<dbReference type="OrthoDB" id="9801766at2"/>
<reference evidence="2 3" key="1">
    <citation type="submission" date="2018-04" db="EMBL/GenBank/DDBJ databases">
        <title>Thalassorhabdus spongiae gen. nov., sp. nov., isolated from a marine sponge in South-West Iceland.</title>
        <authorList>
            <person name="Knobloch S."/>
            <person name="Daussin A."/>
            <person name="Johannsson R."/>
            <person name="Marteinsson V.T."/>
        </authorList>
    </citation>
    <scope>NUCLEOTIDE SEQUENCE [LARGE SCALE GENOMIC DNA]</scope>
    <source>
        <strain evidence="2 3">Hp12</strain>
    </source>
</reference>
<dbReference type="EMBL" id="QDDL01000015">
    <property type="protein sequence ID" value="PVZ63549.1"/>
    <property type="molecule type" value="Genomic_DNA"/>
</dbReference>
<protein>
    <submittedName>
        <fullName evidence="2">Chloramphenicol acetyltransferase</fullName>
    </submittedName>
</protein>
<evidence type="ECO:0000313" key="3">
    <source>
        <dbReference type="Proteomes" id="UP000244906"/>
    </source>
</evidence>
<accession>A0A2V1GWL9</accession>
<keyword evidence="3" id="KW-1185">Reference proteome</keyword>
<dbReference type="PANTHER" id="PTHR38474:SF1">
    <property type="entry name" value="SLR0299 PROTEIN"/>
    <property type="match status" value="1"/>
</dbReference>
<comment type="caution">
    <text evidence="2">The sequence shown here is derived from an EMBL/GenBank/DDBJ whole genome shotgun (WGS) entry which is preliminary data.</text>
</comment>
<sequence>MNQDTKKIIDIDTWNRKEHFEFFRNFADPYFGYCVNIDCSQARQTARQKQQSFYLTYLHAATKAANSIEEFRTRYVAGQVVCYEQVNISPTVLRDDKTMGFSYIDYHPDFSIFSKNAQIETARVKASTGLCLGEQPPNTLHATVIPWQSFSSIDHVRFGDEEDVVPKLAFGKTFEQDGKLMIPVSMHAHHAFMDGYHVGLFFERLEEYLQQ</sequence>
<dbReference type="InterPro" id="IPR023213">
    <property type="entry name" value="CAT-like_dom_sf"/>
</dbReference>
<dbReference type="PIRSF" id="PIRSF000440">
    <property type="entry name" value="CAT"/>
    <property type="match status" value="1"/>
</dbReference>
<dbReference type="SUPFAM" id="SSF52777">
    <property type="entry name" value="CoA-dependent acyltransferases"/>
    <property type="match status" value="1"/>
</dbReference>
<dbReference type="RefSeq" id="WP_116689068.1">
    <property type="nucleotide sequence ID" value="NZ_CAWNYD010000015.1"/>
</dbReference>